<comment type="caution">
    <text evidence="1">The sequence shown here is derived from an EMBL/GenBank/DDBJ whole genome shotgun (WGS) entry which is preliminary data.</text>
</comment>
<reference evidence="1 2" key="1">
    <citation type="submission" date="2019-09" db="EMBL/GenBank/DDBJ databases">
        <title>Draft genome sequencing and comparative genomics of hatchery-associated Vibrios.</title>
        <authorList>
            <person name="Kehlet-Delgado H."/>
            <person name="Mueller R.S."/>
        </authorList>
    </citation>
    <scope>NUCLEOTIDE SEQUENCE [LARGE SCALE GENOMIC DNA]</scope>
    <source>
        <strain evidence="1 2">081416A</strain>
    </source>
</reference>
<gene>
    <name evidence="1" type="ORF">F0254_25890</name>
</gene>
<protein>
    <recommendedName>
        <fullName evidence="3">DUF2268 domain-containing protein</fullName>
    </recommendedName>
</protein>
<organism evidence="1 2">
    <name type="scientific">Vibrio alginolyticus</name>
    <dbReference type="NCBI Taxonomy" id="663"/>
    <lineage>
        <taxon>Bacteria</taxon>
        <taxon>Pseudomonadati</taxon>
        <taxon>Pseudomonadota</taxon>
        <taxon>Gammaproteobacteria</taxon>
        <taxon>Vibrionales</taxon>
        <taxon>Vibrionaceae</taxon>
        <taxon>Vibrio</taxon>
    </lineage>
</organism>
<dbReference type="AlphaFoldDB" id="A0A7Y4B8J1"/>
<dbReference type="RefSeq" id="WP_171346352.1">
    <property type="nucleotide sequence ID" value="NZ_VTYF01000044.1"/>
</dbReference>
<dbReference type="Proteomes" id="UP000532247">
    <property type="component" value="Unassembled WGS sequence"/>
</dbReference>
<dbReference type="EMBL" id="VTYF01000044">
    <property type="protein sequence ID" value="NOI12216.1"/>
    <property type="molecule type" value="Genomic_DNA"/>
</dbReference>
<evidence type="ECO:0008006" key="3">
    <source>
        <dbReference type="Google" id="ProtNLM"/>
    </source>
</evidence>
<evidence type="ECO:0000313" key="2">
    <source>
        <dbReference type="Proteomes" id="UP000532247"/>
    </source>
</evidence>
<name>A0A7Y4B8J1_VIBAL</name>
<accession>A0A7Y4B8J1</accession>
<sequence>MNIDVQIAGSWPDSESHITTALVNNIVTTFMEMVNKTSFPKLLILNEPNRDCPMASFDKIADDRTLIFLSSVKGNLWSKIAYQLSHELCHVHANFADQRGHVFKWLEESLCELASFCNMLKMSEDWEHSAPLPFMSSYAPSLNDYVQNMLVDIPQQDKFAEWLEENFQSLKMDSCIRNKNSIIALHLMPIFLRDNTAWKAVGYINKWPVNPEDSLQDYFSSWEIACPDELKPVVQEIGKLLGA</sequence>
<proteinExistence type="predicted"/>
<evidence type="ECO:0000313" key="1">
    <source>
        <dbReference type="EMBL" id="NOI12216.1"/>
    </source>
</evidence>